<dbReference type="EMBL" id="AUWU02000005">
    <property type="protein sequence ID" value="KAH0573466.1"/>
    <property type="molecule type" value="Genomic_DNA"/>
</dbReference>
<evidence type="ECO:0000313" key="3">
    <source>
        <dbReference type="Proteomes" id="UP000018208"/>
    </source>
</evidence>
<keyword evidence="3" id="KW-1185">Reference proteome</keyword>
<reference evidence="1 2" key="1">
    <citation type="journal article" date="2014" name="PLoS Genet.">
        <title>The Genome of Spironucleus salmonicida Highlights a Fish Pathogen Adapted to Fluctuating Environments.</title>
        <authorList>
            <person name="Xu F."/>
            <person name="Jerlstrom-Hultqvist J."/>
            <person name="Einarsson E."/>
            <person name="Astvaldsson A."/>
            <person name="Svard S.G."/>
            <person name="Andersson J.O."/>
        </authorList>
    </citation>
    <scope>NUCLEOTIDE SEQUENCE</scope>
    <source>
        <strain evidence="2">ATCC 50377</strain>
    </source>
</reference>
<evidence type="ECO:0000313" key="1">
    <source>
        <dbReference type="EMBL" id="EST45133.1"/>
    </source>
</evidence>
<dbReference type="AlphaFoldDB" id="V6LL89"/>
<organism evidence="1">
    <name type="scientific">Spironucleus salmonicida</name>
    <dbReference type="NCBI Taxonomy" id="348837"/>
    <lineage>
        <taxon>Eukaryota</taxon>
        <taxon>Metamonada</taxon>
        <taxon>Diplomonadida</taxon>
        <taxon>Hexamitidae</taxon>
        <taxon>Hexamitinae</taxon>
        <taxon>Spironucleus</taxon>
    </lineage>
</organism>
<evidence type="ECO:0000313" key="2">
    <source>
        <dbReference type="EMBL" id="KAH0573466.1"/>
    </source>
</evidence>
<name>V6LL89_9EUKA</name>
<gene>
    <name evidence="1" type="ORF">SS50377_15155</name>
    <name evidence="2" type="ORF">SS50377_25586</name>
</gene>
<dbReference type="Proteomes" id="UP000018208">
    <property type="component" value="Unassembled WGS sequence"/>
</dbReference>
<protein>
    <submittedName>
        <fullName evidence="1">Uncharacterized protein</fullName>
    </submittedName>
</protein>
<accession>V6LL89</accession>
<reference evidence="2" key="2">
    <citation type="submission" date="2020-12" db="EMBL/GenBank/DDBJ databases">
        <title>New Spironucleus salmonicida genome in near-complete chromosomes.</title>
        <authorList>
            <person name="Xu F."/>
            <person name="Kurt Z."/>
            <person name="Jimenez-Gonzalez A."/>
            <person name="Astvaldsson A."/>
            <person name="Andersson J.O."/>
            <person name="Svard S.G."/>
        </authorList>
    </citation>
    <scope>NUCLEOTIDE SEQUENCE</scope>
    <source>
        <strain evidence="2">ATCC 50377</strain>
    </source>
</reference>
<proteinExistence type="predicted"/>
<dbReference type="VEuPathDB" id="GiardiaDB:SS50377_25586"/>
<sequence>MNFIDHYQQFYTNLLHSFRLVQQYHGFALSDLVDNWGLELREISVGLPLVAFNSFKLNIILKNIGDTLLNRLFGGYQQCFCGITAVQFIFQNQNINKLISCCTKCQGTPKIEDYPLIIFSSFYSLKGQVQDNVILDQAEYELQSVYCFDLSNIFKAALHIQNDVVVACYNNCVEFLDKRLFDLYKLDSTIGRCFKLFGYIKYAGYTLKDKYINSTINIEDQQVQDQQILQEIHKQKEITQPLIINEDFNLRRNEIQRWNINGNTLYEYFPIEMTDNKHHIHQFPLNKKLKELLIKNQIVF</sequence>
<dbReference type="EMBL" id="KI546101">
    <property type="protein sequence ID" value="EST45133.1"/>
    <property type="molecule type" value="Genomic_DNA"/>
</dbReference>